<name>A0A081PSF1_STRMT</name>
<keyword evidence="2 8" id="KW-1003">Cell membrane</keyword>
<evidence type="ECO:0000256" key="2">
    <source>
        <dbReference type="ARBA" id="ARBA00022475"/>
    </source>
</evidence>
<dbReference type="PROSITE" id="PS51779">
    <property type="entry name" value="POTRA"/>
    <property type="match status" value="1"/>
</dbReference>
<dbReference type="EMBL" id="JPFT01000004">
    <property type="protein sequence ID" value="KEQ33624.1"/>
    <property type="molecule type" value="Genomic_DNA"/>
</dbReference>
<evidence type="ECO:0000313" key="11">
    <source>
        <dbReference type="EMBL" id="KEQ33624.1"/>
    </source>
</evidence>
<feature type="compositionally biased region" description="Polar residues" evidence="9">
    <location>
        <begin position="406"/>
        <end position="417"/>
    </location>
</feature>
<evidence type="ECO:0000256" key="4">
    <source>
        <dbReference type="ARBA" id="ARBA00022692"/>
    </source>
</evidence>
<keyword evidence="5 8" id="KW-1133">Transmembrane helix</keyword>
<evidence type="ECO:0000259" key="10">
    <source>
        <dbReference type="PROSITE" id="PS51779"/>
    </source>
</evidence>
<dbReference type="InterPro" id="IPR026580">
    <property type="entry name" value="DivIB"/>
</dbReference>
<dbReference type="Gene3D" id="3.40.50.10960">
    <property type="match status" value="1"/>
</dbReference>
<feature type="region of interest" description="Disordered" evidence="9">
    <location>
        <begin position="35"/>
        <end position="125"/>
    </location>
</feature>
<sequence length="417" mass="47913">MSKDKKNEGKEILEEFKELSEWQKRNQEYLKKKAEEEAALAEEKEKERQARMASKSEKSDATEDQESESDPKDPKSAKEDAKEKVEESEDVKKEASKEEPKSKKTEKEDKRDKKIEKKPVKEKPVKPKIPGVHIWRAISILFLSLLLLVVSAYLLSPYATMKDIRVEGTVQTTADDIRQASGIQDSDYTINLLLDKAKYEEQIKSNYWVESAQLVYQFPTKFTIKVKEYDIVAYYVSGESHYPILSSGQLETSSVSLVSLPETYISVLFNDSEQIKAFTSELAQISPELKAAIQKVELAPSKVTSDLIRLTMNDSDEVLVPLSEMSKKLPYYSKIKPQLSEPSVIDMEAGIYSYTVADKLIMEAEEKAKQEAKEAEKKQKEEEKKRLEEQQNKLEEERKKLDEEGNQNQTTRRSSRR</sequence>
<dbReference type="GO" id="GO:0005886">
    <property type="term" value="C:plasma membrane"/>
    <property type="evidence" value="ECO:0007669"/>
    <property type="project" value="UniProtKB-SubCell"/>
</dbReference>
<evidence type="ECO:0000256" key="1">
    <source>
        <dbReference type="ARBA" id="ARBA00004370"/>
    </source>
</evidence>
<evidence type="ECO:0000256" key="9">
    <source>
        <dbReference type="SAM" id="MobiDB-lite"/>
    </source>
</evidence>
<evidence type="ECO:0000313" key="12">
    <source>
        <dbReference type="Proteomes" id="UP000028093"/>
    </source>
</evidence>
<dbReference type="HAMAP" id="MF_00912">
    <property type="entry name" value="DivIB"/>
    <property type="match status" value="1"/>
</dbReference>
<comment type="subcellular location">
    <subcellularLocation>
        <location evidence="8">Cell membrane</location>
        <topology evidence="8">Single-pass type II membrane protein</topology>
    </subcellularLocation>
    <subcellularLocation>
        <location evidence="1">Membrane</location>
    </subcellularLocation>
    <text evidence="8">Localizes to the division septum.</text>
</comment>
<dbReference type="InterPro" id="IPR013685">
    <property type="entry name" value="POTRA_FtsQ_type"/>
</dbReference>
<accession>A0A081PSF1</accession>
<comment type="caution">
    <text evidence="11">The sequence shown here is derived from an EMBL/GenBank/DDBJ whole genome shotgun (WGS) entry which is preliminary data.</text>
</comment>
<dbReference type="PATRIC" id="fig|28037.99.peg.443"/>
<keyword evidence="6 8" id="KW-0472">Membrane</keyword>
<reference evidence="11 12" key="1">
    <citation type="submission" date="2014-05" db="EMBL/GenBank/DDBJ databases">
        <authorList>
            <person name="Daugherty S.C."/>
            <person name="Tallon L.J."/>
            <person name="Sadzewicz L."/>
            <person name="Kilian M."/>
            <person name="Tettelin H."/>
        </authorList>
    </citation>
    <scope>NUCLEOTIDE SEQUENCE [LARGE SCALE GENOMIC DNA]</scope>
    <source>
        <strain evidence="11 12">SK1126</strain>
    </source>
</reference>
<comment type="similarity">
    <text evidence="8">Belongs to the FtsQ/DivIB family. DivIB subfamily.</text>
</comment>
<proteinExistence type="inferred from homology"/>
<dbReference type="GO" id="GO:0043093">
    <property type="term" value="P:FtsZ-dependent cytokinesis"/>
    <property type="evidence" value="ECO:0007669"/>
    <property type="project" value="UniProtKB-UniRule"/>
</dbReference>
<dbReference type="InterPro" id="IPR050487">
    <property type="entry name" value="FtsQ_DivIB"/>
</dbReference>
<dbReference type="AlphaFoldDB" id="A0A081PSF1"/>
<feature type="compositionally biased region" description="Basic and acidic residues" evidence="9">
    <location>
        <begin position="69"/>
        <end position="125"/>
    </location>
</feature>
<keyword evidence="3 8" id="KW-0132">Cell division</keyword>
<gene>
    <name evidence="8" type="primary">divIB</name>
    <name evidence="11" type="ORF">SK1126_0490</name>
</gene>
<evidence type="ECO:0000256" key="7">
    <source>
        <dbReference type="ARBA" id="ARBA00023306"/>
    </source>
</evidence>
<protein>
    <recommendedName>
        <fullName evidence="8">Cell division protein DivIB</fullName>
    </recommendedName>
</protein>
<evidence type="ECO:0000256" key="8">
    <source>
        <dbReference type="HAMAP-Rule" id="MF_00912"/>
    </source>
</evidence>
<feature type="compositionally biased region" description="Basic and acidic residues" evidence="9">
    <location>
        <begin position="35"/>
        <end position="61"/>
    </location>
</feature>
<dbReference type="GO" id="GO:0032153">
    <property type="term" value="C:cell division site"/>
    <property type="evidence" value="ECO:0007669"/>
    <property type="project" value="UniProtKB-UniRule"/>
</dbReference>
<dbReference type="PANTHER" id="PTHR37820:SF1">
    <property type="entry name" value="CELL DIVISION PROTEIN FTSQ"/>
    <property type="match status" value="1"/>
</dbReference>
<keyword evidence="7 8" id="KW-0131">Cell cycle</keyword>
<comment type="function">
    <text evidence="8">Cell division protein that may be involved in stabilizing or promoting the assembly of the division complex.</text>
</comment>
<evidence type="ECO:0000256" key="3">
    <source>
        <dbReference type="ARBA" id="ARBA00022618"/>
    </source>
</evidence>
<feature type="region of interest" description="Disordered" evidence="9">
    <location>
        <begin position="367"/>
        <end position="417"/>
    </location>
</feature>
<feature type="transmembrane region" description="Helical" evidence="8">
    <location>
        <begin position="134"/>
        <end position="155"/>
    </location>
</feature>
<dbReference type="PANTHER" id="PTHR37820">
    <property type="entry name" value="CELL DIVISION PROTEIN DIVIB"/>
    <property type="match status" value="1"/>
</dbReference>
<dbReference type="Gene3D" id="3.10.20.310">
    <property type="entry name" value="membrane protein fhac"/>
    <property type="match status" value="1"/>
</dbReference>
<evidence type="ECO:0000256" key="6">
    <source>
        <dbReference type="ARBA" id="ARBA00023136"/>
    </source>
</evidence>
<dbReference type="RefSeq" id="WP_033681416.1">
    <property type="nucleotide sequence ID" value="NZ_JPFT01000004.1"/>
</dbReference>
<feature type="domain" description="POTRA" evidence="10">
    <location>
        <begin position="159"/>
        <end position="229"/>
    </location>
</feature>
<evidence type="ECO:0000256" key="5">
    <source>
        <dbReference type="ARBA" id="ARBA00022989"/>
    </source>
</evidence>
<dbReference type="InterPro" id="IPR034746">
    <property type="entry name" value="POTRA"/>
</dbReference>
<dbReference type="Pfam" id="PF08478">
    <property type="entry name" value="POTRA_1"/>
    <property type="match status" value="1"/>
</dbReference>
<feature type="compositionally biased region" description="Basic and acidic residues" evidence="9">
    <location>
        <begin position="367"/>
        <end position="403"/>
    </location>
</feature>
<keyword evidence="4 8" id="KW-0812">Transmembrane</keyword>
<organism evidence="11 12">
    <name type="scientific">Streptococcus mitis</name>
    <dbReference type="NCBI Taxonomy" id="28037"/>
    <lineage>
        <taxon>Bacteria</taxon>
        <taxon>Bacillati</taxon>
        <taxon>Bacillota</taxon>
        <taxon>Bacilli</taxon>
        <taxon>Lactobacillales</taxon>
        <taxon>Streptococcaceae</taxon>
        <taxon>Streptococcus</taxon>
        <taxon>Streptococcus mitis group</taxon>
    </lineage>
</organism>
<dbReference type="Proteomes" id="UP000028093">
    <property type="component" value="Unassembled WGS sequence"/>
</dbReference>